<evidence type="ECO:0000313" key="2">
    <source>
        <dbReference type="Proteomes" id="UP001610335"/>
    </source>
</evidence>
<evidence type="ECO:0000313" key="1">
    <source>
        <dbReference type="EMBL" id="KAL2826641.1"/>
    </source>
</evidence>
<sequence length="105" mass="11593">MILLCKSILGRTLRMVTHSLQPHFILFQYHSIGESLLPALIAMISRLIGCHVVFSAPTNQAADAECDALQKVAMVLEVKQGNIGIGQKCNKPWLRAKRRQQVLGG</sequence>
<proteinExistence type="predicted"/>
<dbReference type="EMBL" id="JBFXLS010000029">
    <property type="protein sequence ID" value="KAL2826641.1"/>
    <property type="molecule type" value="Genomic_DNA"/>
</dbReference>
<name>A0ABR4IFV9_9EURO</name>
<gene>
    <name evidence="1" type="ORF">BDW59DRAFT_144975</name>
</gene>
<keyword evidence="2" id="KW-1185">Reference proteome</keyword>
<accession>A0ABR4IFV9</accession>
<protein>
    <submittedName>
        <fullName evidence="1">Uncharacterized protein</fullName>
    </submittedName>
</protein>
<dbReference type="Proteomes" id="UP001610335">
    <property type="component" value="Unassembled WGS sequence"/>
</dbReference>
<comment type="caution">
    <text evidence="1">The sequence shown here is derived from an EMBL/GenBank/DDBJ whole genome shotgun (WGS) entry which is preliminary data.</text>
</comment>
<organism evidence="1 2">
    <name type="scientific">Aspergillus cavernicola</name>
    <dbReference type="NCBI Taxonomy" id="176166"/>
    <lineage>
        <taxon>Eukaryota</taxon>
        <taxon>Fungi</taxon>
        <taxon>Dikarya</taxon>
        <taxon>Ascomycota</taxon>
        <taxon>Pezizomycotina</taxon>
        <taxon>Eurotiomycetes</taxon>
        <taxon>Eurotiomycetidae</taxon>
        <taxon>Eurotiales</taxon>
        <taxon>Aspergillaceae</taxon>
        <taxon>Aspergillus</taxon>
        <taxon>Aspergillus subgen. Nidulantes</taxon>
    </lineage>
</organism>
<reference evidence="1 2" key="1">
    <citation type="submission" date="2024-07" db="EMBL/GenBank/DDBJ databases">
        <title>Section-level genome sequencing and comparative genomics of Aspergillus sections Usti and Cavernicolus.</title>
        <authorList>
            <consortium name="Lawrence Berkeley National Laboratory"/>
            <person name="Nybo J.L."/>
            <person name="Vesth T.C."/>
            <person name="Theobald S."/>
            <person name="Frisvad J.C."/>
            <person name="Larsen T.O."/>
            <person name="Kjaerboelling I."/>
            <person name="Rothschild-Mancinelli K."/>
            <person name="Lyhne E.K."/>
            <person name="Kogle M.E."/>
            <person name="Barry K."/>
            <person name="Clum A."/>
            <person name="Na H."/>
            <person name="Ledsgaard L."/>
            <person name="Lin J."/>
            <person name="Lipzen A."/>
            <person name="Kuo A."/>
            <person name="Riley R."/>
            <person name="Mondo S."/>
            <person name="LaButti K."/>
            <person name="Haridas S."/>
            <person name="Pangalinan J."/>
            <person name="Salamov A.A."/>
            <person name="Simmons B.A."/>
            <person name="Magnuson J.K."/>
            <person name="Chen J."/>
            <person name="Drula E."/>
            <person name="Henrissat B."/>
            <person name="Wiebenga A."/>
            <person name="Lubbers R.J."/>
            <person name="Gomes A.C."/>
            <person name="Makela M.R."/>
            <person name="Stajich J."/>
            <person name="Grigoriev I.V."/>
            <person name="Mortensen U.H."/>
            <person name="De vries R.P."/>
            <person name="Baker S.E."/>
            <person name="Andersen M.R."/>
        </authorList>
    </citation>
    <scope>NUCLEOTIDE SEQUENCE [LARGE SCALE GENOMIC DNA]</scope>
    <source>
        <strain evidence="1 2">CBS 600.67</strain>
    </source>
</reference>